<feature type="chain" id="PRO_5005518614" evidence="1">
    <location>
        <begin position="20"/>
        <end position="334"/>
    </location>
</feature>
<evidence type="ECO:0000256" key="1">
    <source>
        <dbReference type="SAM" id="SignalP"/>
    </source>
</evidence>
<dbReference type="EMBL" id="GADI01001708">
    <property type="protein sequence ID" value="JAA72100.1"/>
    <property type="molecule type" value="mRNA"/>
</dbReference>
<dbReference type="InterPro" id="IPR024079">
    <property type="entry name" value="MetalloPept_cat_dom_sf"/>
</dbReference>
<dbReference type="AlphaFoldDB" id="A0A0K8RLY1"/>
<proteinExistence type="evidence at transcript level"/>
<reference evidence="2" key="1">
    <citation type="submission" date="2012-12" db="EMBL/GenBank/DDBJ databases">
        <title>Identification and characterization of a phenylalanine ammonia-lyase gene family in Isatis indigotica Fort.</title>
        <authorList>
            <person name="Liu Q."/>
            <person name="Chen J."/>
            <person name="Zhou X."/>
            <person name="Di P."/>
            <person name="Xiao Y."/>
            <person name="Xuan H."/>
            <person name="Zhang L."/>
            <person name="Chen W."/>
        </authorList>
    </citation>
    <scope>NUCLEOTIDE SEQUENCE</scope>
    <source>
        <tissue evidence="2">Salivary gland</tissue>
    </source>
</reference>
<keyword evidence="2" id="KW-0378">Hydrolase</keyword>
<sequence>MKLLMWIFCLIIFVSHGEGEETRQIGVRFVLDNMYQELFLKYHRNQSAYLDVYLQAFLNSVSLFFRDIKNPSLKFVLVGTYNMTVNDTFLASKNNGSNEELLYLLQDLGIRQNFPSDDLVFFLHPFPWPAPYEFNTSFFDGFCNARGYGFVHDNAKTFSGVTMAARQFARLLGANADSISGCPRSTYLMANNISSSDMHTLSNCSKRAIEYKLQTIKNCSCLRTDSSLTVNSTYLPSDFLNGTDICTLQNENYTFCDKPGTQHTQAFVLYCNVFCCEKGTNSPYLIIAPDGTKSKGCQLCLAGKCTNETTTSSGSTPEKALWNVSPIKKKEASF</sequence>
<dbReference type="SUPFAM" id="SSF55486">
    <property type="entry name" value="Metalloproteases ('zincins'), catalytic domain"/>
    <property type="match status" value="1"/>
</dbReference>
<protein>
    <submittedName>
        <fullName evidence="2">Putative metalloprotease</fullName>
    </submittedName>
</protein>
<keyword evidence="2" id="KW-0482">Metalloprotease</keyword>
<feature type="signal peptide" evidence="1">
    <location>
        <begin position="1"/>
        <end position="19"/>
    </location>
</feature>
<dbReference type="GO" id="GO:0006508">
    <property type="term" value="P:proteolysis"/>
    <property type="evidence" value="ECO:0007669"/>
    <property type="project" value="UniProtKB-KW"/>
</dbReference>
<accession>A0A0K8RLY1</accession>
<dbReference type="GO" id="GO:0008237">
    <property type="term" value="F:metallopeptidase activity"/>
    <property type="evidence" value="ECO:0007669"/>
    <property type="project" value="UniProtKB-KW"/>
</dbReference>
<keyword evidence="2" id="KW-0645">Protease</keyword>
<dbReference type="Gene3D" id="3.40.390.10">
    <property type="entry name" value="Collagenase (Catalytic Domain)"/>
    <property type="match status" value="1"/>
</dbReference>
<evidence type="ECO:0000313" key="2">
    <source>
        <dbReference type="EMBL" id="JAA72100.1"/>
    </source>
</evidence>
<organism evidence="2">
    <name type="scientific">Ixodes ricinus</name>
    <name type="common">Common tick</name>
    <name type="synonym">Acarus ricinus</name>
    <dbReference type="NCBI Taxonomy" id="34613"/>
    <lineage>
        <taxon>Eukaryota</taxon>
        <taxon>Metazoa</taxon>
        <taxon>Ecdysozoa</taxon>
        <taxon>Arthropoda</taxon>
        <taxon>Chelicerata</taxon>
        <taxon>Arachnida</taxon>
        <taxon>Acari</taxon>
        <taxon>Parasitiformes</taxon>
        <taxon>Ixodida</taxon>
        <taxon>Ixodoidea</taxon>
        <taxon>Ixodidae</taxon>
        <taxon>Ixodinae</taxon>
        <taxon>Ixodes</taxon>
    </lineage>
</organism>
<keyword evidence="1" id="KW-0732">Signal</keyword>
<name>A0A0K8RLY1_IXORI</name>